<dbReference type="EMBL" id="BAUT01000004">
    <property type="protein sequence ID" value="GAE24818.1"/>
    <property type="molecule type" value="Genomic_DNA"/>
</dbReference>
<name>W4PZ98_9BACI</name>
<comment type="caution">
    <text evidence="1">The sequence shown here is derived from an EMBL/GenBank/DDBJ whole genome shotgun (WGS) entry which is preliminary data.</text>
</comment>
<dbReference type="CDD" id="cd07820">
    <property type="entry name" value="SRPBCC_3"/>
    <property type="match status" value="1"/>
</dbReference>
<reference evidence="1" key="1">
    <citation type="journal article" date="2014" name="Genome Announc.">
        <title>Draft Genome Sequences of Three Alkaliphilic Bacillus Strains, Bacillus wakoensis JCM 9140T, Bacillus akibai JCM 9157T, and Bacillus hemicellulosilyticus JCM 9152T.</title>
        <authorList>
            <person name="Yuki M."/>
            <person name="Oshima K."/>
            <person name="Suda W."/>
            <person name="Oshida Y."/>
            <person name="Kitamura K."/>
            <person name="Iida T."/>
            <person name="Hattori M."/>
            <person name="Ohkuma M."/>
        </authorList>
    </citation>
    <scope>NUCLEOTIDE SEQUENCE [LARGE SCALE GENOMIC DNA]</scope>
    <source>
        <strain evidence="1">JCM 9140</strain>
    </source>
</reference>
<accession>W4PZ98</accession>
<dbReference type="AlphaFoldDB" id="W4PZ98"/>
<dbReference type="OrthoDB" id="9793552at2"/>
<evidence type="ECO:0000313" key="2">
    <source>
        <dbReference type="Proteomes" id="UP000018890"/>
    </source>
</evidence>
<evidence type="ECO:0008006" key="3">
    <source>
        <dbReference type="Google" id="ProtNLM"/>
    </source>
</evidence>
<dbReference type="InterPro" id="IPR023393">
    <property type="entry name" value="START-like_dom_sf"/>
</dbReference>
<organism evidence="1 2">
    <name type="scientific">Halalkalibacter wakoensis JCM 9140</name>
    <dbReference type="NCBI Taxonomy" id="1236970"/>
    <lineage>
        <taxon>Bacteria</taxon>
        <taxon>Bacillati</taxon>
        <taxon>Bacillota</taxon>
        <taxon>Bacilli</taxon>
        <taxon>Bacillales</taxon>
        <taxon>Bacillaceae</taxon>
        <taxon>Halalkalibacter</taxon>
    </lineage>
</organism>
<evidence type="ECO:0000313" key="1">
    <source>
        <dbReference type="EMBL" id="GAE24818.1"/>
    </source>
</evidence>
<dbReference type="SUPFAM" id="SSF55961">
    <property type="entry name" value="Bet v1-like"/>
    <property type="match status" value="1"/>
</dbReference>
<keyword evidence="2" id="KW-1185">Reference proteome</keyword>
<gene>
    <name evidence="1" type="ORF">JCM9140_770</name>
</gene>
<sequence length="152" mass="17684">MDHLVFTYRTHIHAPIETVWNFFSTADNLAKITTFPKVTILTNPSTTKGNTILMKLNFFFLSAHWASVIEDVEAPHFFIDKGEKIPFPFKEWHHKHRFYSLGSQTVMEDIVTFKAWVPSYISKPILTNMFKEREEAIRKEFNNGNSKCKGAT</sequence>
<proteinExistence type="predicted"/>
<dbReference type="Proteomes" id="UP000018890">
    <property type="component" value="Unassembled WGS sequence"/>
</dbReference>
<dbReference type="STRING" id="1236970.JCM9140_770"/>
<protein>
    <recommendedName>
        <fullName evidence="3">Cell division inhibitor</fullName>
    </recommendedName>
</protein>
<dbReference type="Gene3D" id="3.30.530.20">
    <property type="match status" value="1"/>
</dbReference>
<dbReference type="RefSeq" id="WP_034742354.1">
    <property type="nucleotide sequence ID" value="NZ_BAUT01000004.1"/>
</dbReference>